<evidence type="ECO:0000256" key="3">
    <source>
        <dbReference type="ARBA" id="ARBA00022723"/>
    </source>
</evidence>
<evidence type="ECO:0000256" key="4">
    <source>
        <dbReference type="ARBA" id="ARBA00022771"/>
    </source>
</evidence>
<comment type="caution">
    <text evidence="10">The sequence shown here is derived from an EMBL/GenBank/DDBJ whole genome shotgun (WGS) entry which is preliminary data.</text>
</comment>
<dbReference type="InterPro" id="IPR003653">
    <property type="entry name" value="Peptidase_C48_C"/>
</dbReference>
<keyword evidence="6" id="KW-0862">Zinc</keyword>
<evidence type="ECO:0000256" key="2">
    <source>
        <dbReference type="ARBA" id="ARBA00022670"/>
    </source>
</evidence>
<evidence type="ECO:0000259" key="8">
    <source>
        <dbReference type="PROSITE" id="PS50199"/>
    </source>
</evidence>
<sequence>MKSKTISKPEGSCAAEPVLLDDVDFSQNLPNDDPFSKELLQYPPGKNATTVITKGDLVRLAPDCYLNDSLIDFYCSFIFEKISNEKSKILVFSSFFYQHLKILAESFNDMNKSKENWSKKAKILEKSHLIIPINEDYHWSLLIVSNFDKAVSAALNNSSETSKIATIFHLDSFKGSHDRKYICEILREYLSCLLKNNSKKEIDSNFRFDEKNFPDKNIKVPQQKNFCDCGLYLLNFVSLYINSIFETGNNVTRNVKFDKKEIDQMRQKIYYLILELAGKKAMSYEKFGEKYKNYFNENIEINDFRQNSSKKIRLKIKEIGDIDQIRDAILTKKSNLKKSESLKDFMFNLIVTKKESTKNRYNLTLNYEQAEKIGALKKIIKFFKQKLWKCQKCGRSNSFRNRFCQQCDVEKTNLKDIIAKLKTKNDYSLEKALLLFFGK</sequence>
<dbReference type="Proteomes" id="UP001439008">
    <property type="component" value="Unassembled WGS sequence"/>
</dbReference>
<dbReference type="PANTHER" id="PTHR47764">
    <property type="entry name" value="UBIQUITIN-LIKE-SPECIFIC PROTEASE 2B-RELATED"/>
    <property type="match status" value="1"/>
</dbReference>
<dbReference type="PROSITE" id="PS50199">
    <property type="entry name" value="ZF_RANBP2_2"/>
    <property type="match status" value="1"/>
</dbReference>
<proteinExistence type="inferred from homology"/>
<evidence type="ECO:0000256" key="5">
    <source>
        <dbReference type="ARBA" id="ARBA00022801"/>
    </source>
</evidence>
<feature type="domain" description="RanBP2-type" evidence="8">
    <location>
        <begin position="384"/>
        <end position="413"/>
    </location>
</feature>
<dbReference type="PANTHER" id="PTHR47764:SF2">
    <property type="entry name" value="UBIQUITIN-LIKE PROTEASE FAMILY PROFILE DOMAIN-CONTAINING PROTEIN"/>
    <property type="match status" value="1"/>
</dbReference>
<dbReference type="Gene3D" id="1.10.418.20">
    <property type="match status" value="1"/>
</dbReference>
<evidence type="ECO:0000259" key="9">
    <source>
        <dbReference type="PROSITE" id="PS50600"/>
    </source>
</evidence>
<dbReference type="Gene3D" id="3.30.310.130">
    <property type="entry name" value="Ubiquitin-related"/>
    <property type="match status" value="1"/>
</dbReference>
<keyword evidence="2" id="KW-0645">Protease</keyword>
<gene>
    <name evidence="10" type="ORF">MHBO_002116</name>
</gene>
<keyword evidence="4 7" id="KW-0863">Zinc-finger</keyword>
<evidence type="ECO:0000256" key="1">
    <source>
        <dbReference type="ARBA" id="ARBA00005234"/>
    </source>
</evidence>
<dbReference type="SUPFAM" id="SSF54001">
    <property type="entry name" value="Cysteine proteinases"/>
    <property type="match status" value="1"/>
</dbReference>
<dbReference type="PROSITE" id="PS50600">
    <property type="entry name" value="ULP_PROTEASE"/>
    <property type="match status" value="1"/>
</dbReference>
<feature type="domain" description="Ubiquitin-like protease family profile" evidence="9">
    <location>
        <begin position="50"/>
        <end position="240"/>
    </location>
</feature>
<keyword evidence="11" id="KW-1185">Reference proteome</keyword>
<evidence type="ECO:0000313" key="11">
    <source>
        <dbReference type="Proteomes" id="UP001439008"/>
    </source>
</evidence>
<evidence type="ECO:0008006" key="12">
    <source>
        <dbReference type="Google" id="ProtNLM"/>
    </source>
</evidence>
<comment type="similarity">
    <text evidence="1">Belongs to the peptidase C48 family.</text>
</comment>
<evidence type="ECO:0000313" key="10">
    <source>
        <dbReference type="EMBL" id="MES1920448.1"/>
    </source>
</evidence>
<reference evidence="10 11" key="1">
    <citation type="journal article" date="2024" name="BMC Biol.">
        <title>Comparative genomics of Ascetosporea gives new insight into the evolutionary basis for animal parasitism in Rhizaria.</title>
        <authorList>
            <person name="Hiltunen Thoren M."/>
            <person name="Onut-Brannstrom I."/>
            <person name="Alfjorden A."/>
            <person name="Peckova H."/>
            <person name="Swords F."/>
            <person name="Hooper C."/>
            <person name="Holzer A.S."/>
            <person name="Bass D."/>
            <person name="Burki F."/>
        </authorList>
    </citation>
    <scope>NUCLEOTIDE SEQUENCE [LARGE SCALE GENOMIC DNA]</scope>
    <source>
        <strain evidence="10">20-A016</strain>
    </source>
</reference>
<dbReference type="PROSITE" id="PS01358">
    <property type="entry name" value="ZF_RANBP2_1"/>
    <property type="match status" value="1"/>
</dbReference>
<name>A0ABV2AL96_9EUKA</name>
<accession>A0ABV2AL96</accession>
<keyword evidence="5" id="KW-0378">Hydrolase</keyword>
<evidence type="ECO:0000256" key="7">
    <source>
        <dbReference type="PROSITE-ProRule" id="PRU00322"/>
    </source>
</evidence>
<evidence type="ECO:0000256" key="6">
    <source>
        <dbReference type="ARBA" id="ARBA00022833"/>
    </source>
</evidence>
<dbReference type="InterPro" id="IPR001876">
    <property type="entry name" value="Znf_RanBP2"/>
</dbReference>
<dbReference type="EMBL" id="JBDODL010000677">
    <property type="protein sequence ID" value="MES1920448.1"/>
    <property type="molecule type" value="Genomic_DNA"/>
</dbReference>
<dbReference type="InterPro" id="IPR038765">
    <property type="entry name" value="Papain-like_cys_pep_sf"/>
</dbReference>
<dbReference type="Pfam" id="PF02902">
    <property type="entry name" value="Peptidase_C48"/>
    <property type="match status" value="1"/>
</dbReference>
<organism evidence="10 11">
    <name type="scientific">Bonamia ostreae</name>
    <dbReference type="NCBI Taxonomy" id="126728"/>
    <lineage>
        <taxon>Eukaryota</taxon>
        <taxon>Sar</taxon>
        <taxon>Rhizaria</taxon>
        <taxon>Endomyxa</taxon>
        <taxon>Ascetosporea</taxon>
        <taxon>Haplosporida</taxon>
        <taxon>Bonamia</taxon>
    </lineage>
</organism>
<keyword evidence="3" id="KW-0479">Metal-binding</keyword>
<protein>
    <recommendedName>
        <fullName evidence="12">Ubiquitin-like protease family profile domain-containing protein</fullName>
    </recommendedName>
</protein>